<name>K9VEX1_9CYAN</name>
<dbReference type="eggNOG" id="COG5502">
    <property type="taxonomic scope" value="Bacteria"/>
</dbReference>
<proteinExistence type="predicted"/>
<gene>
    <name evidence="1" type="ORF">Osc7112_1518</name>
</gene>
<dbReference type="KEGG" id="oni:Osc7112_1518"/>
<evidence type="ECO:0000313" key="2">
    <source>
        <dbReference type="Proteomes" id="UP000010478"/>
    </source>
</evidence>
<dbReference type="PATRIC" id="fig|179408.3.peg.1832"/>
<dbReference type="AlphaFoldDB" id="K9VEX1"/>
<dbReference type="OrthoDB" id="483793at2"/>
<dbReference type="Proteomes" id="UP000010478">
    <property type="component" value="Chromosome"/>
</dbReference>
<keyword evidence="2" id="KW-1185">Reference proteome</keyword>
<dbReference type="Gene3D" id="1.10.490.110">
    <property type="entry name" value="Uncharacterized conserved protein DUF2267"/>
    <property type="match status" value="1"/>
</dbReference>
<sequence length="267" mass="29401">MTIAIRDDLTYILLKKIGSGNGRGESEIRNAAEEYVGHQVAEAELLGHLDYLNQRDSIKAQFSGEPYGGAELLPPLVAFPEADLTEKGRKLLHKMETNPPTSLHQEGSAVPIGSKDMPFLEKVMVKGHLEDIFDARDITELVYRIVRGVMTTEASDRVESELHKEVLPTDDKTLQQEIADLWRDTNPLVGLLSRVRRALTGSPAPLGIDGNLFVPRVELEGALPSGVKPETAIAAVFSATKDELSEERIQEIAGFLPDRIRGIWESA</sequence>
<dbReference type="InterPro" id="IPR038282">
    <property type="entry name" value="DUF2267_sf"/>
</dbReference>
<dbReference type="HOGENOM" id="CLU_979044_0_0_3"/>
<dbReference type="InterPro" id="IPR018727">
    <property type="entry name" value="DUF2267"/>
</dbReference>
<reference evidence="1 2" key="1">
    <citation type="submission" date="2012-05" db="EMBL/GenBank/DDBJ databases">
        <title>Finished chromosome of genome of Oscillatoria sp. PCC 7112.</title>
        <authorList>
            <consortium name="US DOE Joint Genome Institute"/>
            <person name="Gugger M."/>
            <person name="Coursin T."/>
            <person name="Rippka R."/>
            <person name="Tandeau De Marsac N."/>
            <person name="Huntemann M."/>
            <person name="Wei C.-L."/>
            <person name="Han J."/>
            <person name="Detter J.C."/>
            <person name="Han C."/>
            <person name="Tapia R."/>
            <person name="Davenport K."/>
            <person name="Daligault H."/>
            <person name="Erkkila T."/>
            <person name="Gu W."/>
            <person name="Munk A.C.C."/>
            <person name="Teshima H."/>
            <person name="Xu Y."/>
            <person name="Chain P."/>
            <person name="Chen A."/>
            <person name="Krypides N."/>
            <person name="Mavromatis K."/>
            <person name="Markowitz V."/>
            <person name="Szeto E."/>
            <person name="Ivanova N."/>
            <person name="Mikhailova N."/>
            <person name="Ovchinnikova G."/>
            <person name="Pagani I."/>
            <person name="Pati A."/>
            <person name="Goodwin L."/>
            <person name="Peters L."/>
            <person name="Pitluck S."/>
            <person name="Woyke T."/>
            <person name="Kerfeld C."/>
        </authorList>
    </citation>
    <scope>NUCLEOTIDE SEQUENCE [LARGE SCALE GENOMIC DNA]</scope>
    <source>
        <strain evidence="1 2">PCC 7112</strain>
    </source>
</reference>
<organism evidence="1 2">
    <name type="scientific">Phormidium nigroviride PCC 7112</name>
    <dbReference type="NCBI Taxonomy" id="179408"/>
    <lineage>
        <taxon>Bacteria</taxon>
        <taxon>Bacillati</taxon>
        <taxon>Cyanobacteriota</taxon>
        <taxon>Cyanophyceae</taxon>
        <taxon>Oscillatoriophycideae</taxon>
        <taxon>Oscillatoriales</taxon>
        <taxon>Oscillatoriaceae</taxon>
        <taxon>Phormidium</taxon>
    </lineage>
</organism>
<dbReference type="Pfam" id="PF10025">
    <property type="entry name" value="DUF2267"/>
    <property type="match status" value="1"/>
</dbReference>
<evidence type="ECO:0000313" key="1">
    <source>
        <dbReference type="EMBL" id="AFZ06039.1"/>
    </source>
</evidence>
<evidence type="ECO:0008006" key="3">
    <source>
        <dbReference type="Google" id="ProtNLM"/>
    </source>
</evidence>
<accession>K9VEX1</accession>
<protein>
    <recommendedName>
        <fullName evidence="3">DUF2267 domain-containing protein</fullName>
    </recommendedName>
</protein>
<dbReference type="RefSeq" id="WP_015175358.1">
    <property type="nucleotide sequence ID" value="NC_019729.1"/>
</dbReference>
<dbReference type="EMBL" id="CP003614">
    <property type="protein sequence ID" value="AFZ06039.1"/>
    <property type="molecule type" value="Genomic_DNA"/>
</dbReference>